<sequence length="141" mass="15256">MTSRSPDTHRPLSYALLVHGAPYGHQAALSALRFARALAQRGHRVATVFFYHDGVHNASTLMSPPQDELSLQAGWRELHAQQGSALLVCVAAGLRRGLLDEAEAARHGKPAANVEPPFELTGLGQLVDAMFSHDRLLTFAP</sequence>
<dbReference type="SUPFAM" id="SSF75169">
    <property type="entry name" value="DsrEFH-like"/>
    <property type="match status" value="1"/>
</dbReference>
<dbReference type="Gene3D" id="3.40.1260.10">
    <property type="entry name" value="DsrEFH-like"/>
    <property type="match status" value="1"/>
</dbReference>
<protein>
    <submittedName>
        <fullName evidence="5">Sulfurtransferase TusD</fullName>
    </submittedName>
</protein>
<evidence type="ECO:0000256" key="4">
    <source>
        <dbReference type="ARBA" id="ARBA00022679"/>
    </source>
</evidence>
<name>A0ABQ3DPG4_9GAMM</name>
<comment type="subcellular location">
    <subcellularLocation>
        <location evidence="1">Cytoplasm</location>
    </subcellularLocation>
</comment>
<evidence type="ECO:0000313" key="5">
    <source>
        <dbReference type="EMBL" id="GHB08982.1"/>
    </source>
</evidence>
<evidence type="ECO:0000313" key="6">
    <source>
        <dbReference type="Proteomes" id="UP000646745"/>
    </source>
</evidence>
<comment type="caution">
    <text evidence="5">The sequence shown here is derived from an EMBL/GenBank/DDBJ whole genome shotgun (WGS) entry which is preliminary data.</text>
</comment>
<evidence type="ECO:0000256" key="3">
    <source>
        <dbReference type="ARBA" id="ARBA00022490"/>
    </source>
</evidence>
<dbReference type="EMBL" id="BMZI01000001">
    <property type="protein sequence ID" value="GHB08982.1"/>
    <property type="molecule type" value="Genomic_DNA"/>
</dbReference>
<organism evidence="5 6">
    <name type="scientific">Salinicola rhizosphaerae</name>
    <dbReference type="NCBI Taxonomy" id="1443141"/>
    <lineage>
        <taxon>Bacteria</taxon>
        <taxon>Pseudomonadati</taxon>
        <taxon>Pseudomonadota</taxon>
        <taxon>Gammaproteobacteria</taxon>
        <taxon>Oceanospirillales</taxon>
        <taxon>Halomonadaceae</taxon>
        <taxon>Salinicola</taxon>
    </lineage>
</organism>
<evidence type="ECO:0000256" key="1">
    <source>
        <dbReference type="ARBA" id="ARBA00004496"/>
    </source>
</evidence>
<dbReference type="InterPro" id="IPR027396">
    <property type="entry name" value="DsrEFH-like"/>
</dbReference>
<accession>A0ABQ3DPG4</accession>
<dbReference type="InterPro" id="IPR017463">
    <property type="entry name" value="Sulphur_relay_TusD/DsrE"/>
</dbReference>
<dbReference type="InterPro" id="IPR003787">
    <property type="entry name" value="Sulphur_relay_DsrE/F-like"/>
</dbReference>
<comment type="similarity">
    <text evidence="2">Belongs to the DsrE/TusD family.</text>
</comment>
<reference evidence="6" key="1">
    <citation type="journal article" date="2019" name="Int. J. Syst. Evol. Microbiol.">
        <title>The Global Catalogue of Microorganisms (GCM) 10K type strain sequencing project: providing services to taxonomists for standard genome sequencing and annotation.</title>
        <authorList>
            <consortium name="The Broad Institute Genomics Platform"/>
            <consortium name="The Broad Institute Genome Sequencing Center for Infectious Disease"/>
            <person name="Wu L."/>
            <person name="Ma J."/>
        </authorList>
    </citation>
    <scope>NUCLEOTIDE SEQUENCE [LARGE SCALE GENOMIC DNA]</scope>
    <source>
        <strain evidence="6">KCTC 32998</strain>
    </source>
</reference>
<evidence type="ECO:0000256" key="2">
    <source>
        <dbReference type="ARBA" id="ARBA00007067"/>
    </source>
</evidence>
<dbReference type="Pfam" id="PF02635">
    <property type="entry name" value="DsrE"/>
    <property type="match status" value="1"/>
</dbReference>
<dbReference type="NCBIfam" id="NF001237">
    <property type="entry name" value="PRK00207.1"/>
    <property type="match status" value="1"/>
</dbReference>
<keyword evidence="6" id="KW-1185">Reference proteome</keyword>
<keyword evidence="3" id="KW-0963">Cytoplasm</keyword>
<keyword evidence="4" id="KW-0808">Transferase</keyword>
<proteinExistence type="inferred from homology"/>
<dbReference type="NCBIfam" id="TIGR03012">
    <property type="entry name" value="sulf_tusD_dsrE"/>
    <property type="match status" value="1"/>
</dbReference>
<dbReference type="PANTHER" id="PTHR34874">
    <property type="entry name" value="PROTEIN YCHN"/>
    <property type="match status" value="1"/>
</dbReference>
<gene>
    <name evidence="5" type="ORF">GCM10009038_03140</name>
</gene>
<dbReference type="PANTHER" id="PTHR34874:SF3">
    <property type="entry name" value="SULFURTRANSFERASE TUSD"/>
    <property type="match status" value="1"/>
</dbReference>
<dbReference type="Proteomes" id="UP000646745">
    <property type="component" value="Unassembled WGS sequence"/>
</dbReference>